<evidence type="ECO:0000256" key="7">
    <source>
        <dbReference type="SAM" id="MobiDB-lite"/>
    </source>
</evidence>
<dbReference type="PANTHER" id="PTHR46716:SF1">
    <property type="entry name" value="MITOGEN-ACTIVATED PROTEIN KINASE KINASE KINASE 7"/>
    <property type="match status" value="1"/>
</dbReference>
<evidence type="ECO:0000256" key="4">
    <source>
        <dbReference type="ARBA" id="ARBA00022741"/>
    </source>
</evidence>
<keyword evidence="2" id="KW-0723">Serine/threonine-protein kinase</keyword>
<dbReference type="GO" id="GO:0043123">
    <property type="term" value="P:positive regulation of canonical NF-kappaB signal transduction"/>
    <property type="evidence" value="ECO:0007669"/>
    <property type="project" value="TreeGrafter"/>
</dbReference>
<keyword evidence="3" id="KW-0808">Transferase</keyword>
<name>A0A0D3QCF5_ANOCL</name>
<dbReference type="GO" id="GO:0004709">
    <property type="term" value="F:MAP kinase kinase kinase activity"/>
    <property type="evidence" value="ECO:0007669"/>
    <property type="project" value="TreeGrafter"/>
</dbReference>
<dbReference type="EMBL" id="KP274454">
    <property type="protein sequence ID" value="AJC98583.1"/>
    <property type="molecule type" value="Genomic_DNA"/>
</dbReference>
<evidence type="ECO:0000256" key="1">
    <source>
        <dbReference type="ARBA" id="ARBA00006529"/>
    </source>
</evidence>
<dbReference type="EMBL" id="KP274453">
    <property type="protein sequence ID" value="AJC98581.1"/>
    <property type="molecule type" value="Genomic_DNA"/>
</dbReference>
<evidence type="ECO:0000256" key="2">
    <source>
        <dbReference type="ARBA" id="ARBA00022527"/>
    </source>
</evidence>
<feature type="compositionally biased region" description="Acidic residues" evidence="7">
    <location>
        <begin position="94"/>
        <end position="109"/>
    </location>
</feature>
<keyword evidence="6" id="KW-0067">ATP-binding</keyword>
<dbReference type="AlphaFoldDB" id="A0A0D3QCF5"/>
<evidence type="ECO:0000313" key="8">
    <source>
        <dbReference type="EMBL" id="AJC98581.1"/>
    </source>
</evidence>
<organism evidence="9">
    <name type="scientific">Anopheles coluzzii</name>
    <name type="common">African malaria mosquito</name>
    <dbReference type="NCBI Taxonomy" id="1518534"/>
    <lineage>
        <taxon>Eukaryota</taxon>
        <taxon>Metazoa</taxon>
        <taxon>Ecdysozoa</taxon>
        <taxon>Arthropoda</taxon>
        <taxon>Hexapoda</taxon>
        <taxon>Insecta</taxon>
        <taxon>Pterygota</taxon>
        <taxon>Neoptera</taxon>
        <taxon>Endopterygota</taxon>
        <taxon>Diptera</taxon>
        <taxon>Nematocera</taxon>
        <taxon>Culicoidea</taxon>
        <taxon>Culicidae</taxon>
        <taxon>Anophelinae</taxon>
        <taxon>Anopheles</taxon>
    </lineage>
</organism>
<evidence type="ECO:0000256" key="6">
    <source>
        <dbReference type="ARBA" id="ARBA00022840"/>
    </source>
</evidence>
<keyword evidence="5" id="KW-0418">Kinase</keyword>
<proteinExistence type="inferred from homology"/>
<protein>
    <submittedName>
        <fullName evidence="9">AGAP013516-RA</fullName>
    </submittedName>
</protein>
<evidence type="ECO:0000256" key="5">
    <source>
        <dbReference type="ARBA" id="ARBA00022777"/>
    </source>
</evidence>
<keyword evidence="4" id="KW-0547">Nucleotide-binding</keyword>
<evidence type="ECO:0000313" key="9">
    <source>
        <dbReference type="EMBL" id="AJC98583.1"/>
    </source>
</evidence>
<accession>A0A0D3QCF5</accession>
<evidence type="ECO:0000256" key="3">
    <source>
        <dbReference type="ARBA" id="ARBA00022679"/>
    </source>
</evidence>
<dbReference type="PANTHER" id="PTHR46716">
    <property type="entry name" value="MITOGEN-ACTIVATED PROTEIN KINASE KINASE KINASE 7"/>
    <property type="match status" value="1"/>
</dbReference>
<dbReference type="GO" id="GO:0007254">
    <property type="term" value="P:JNK cascade"/>
    <property type="evidence" value="ECO:0007669"/>
    <property type="project" value="TreeGrafter"/>
</dbReference>
<dbReference type="GO" id="GO:0006955">
    <property type="term" value="P:immune response"/>
    <property type="evidence" value="ECO:0007669"/>
    <property type="project" value="TreeGrafter"/>
</dbReference>
<dbReference type="GO" id="GO:0005524">
    <property type="term" value="F:ATP binding"/>
    <property type="evidence" value="ECO:0007669"/>
    <property type="project" value="UniProtKB-KW"/>
</dbReference>
<feature type="region of interest" description="Disordered" evidence="7">
    <location>
        <begin position="221"/>
        <end position="264"/>
    </location>
</feature>
<reference evidence="9" key="1">
    <citation type="journal article" date="2014" name="G3 (Bethesda)">
        <title>Population Genetics of Anopheles coluzzii Immune Pathways and Genes.</title>
        <authorList>
            <person name="Rottschaefer S.M."/>
            <person name="Crawford J.E."/>
            <person name="Riehle M.M."/>
            <person name="Guelbeogo W.M."/>
            <person name="Gneme A."/>
            <person name="Sagnon N."/>
            <person name="Vernick K.D."/>
            <person name="Lazzaro B.P."/>
        </authorList>
    </citation>
    <scope>NUCLEOTIDE SEQUENCE</scope>
    <source>
        <strain evidence="8">G08425</strain>
        <strain evidence="9">G08431</strain>
    </source>
</reference>
<sequence>MCDSVTSTVISSSSATTNTLQSCWIVYTNSQGTEGLTVTKCTNAPLDSVSSINSSITFNSTTGPGIAAHHDPARLTMPPNVPRPLADGGECIEAEQQQQEEEEEDEEENREGIVVGGGRSSSKQNEAALGDTLYSILDPNLRPLTPVPNNPLSEQIHNEHKLLVQKYFEFETQIVTSMAQREMLQNNMLPEELQLKKAYIKRLEEREALLKFKANLQKQLNDKNRQQQARQQQQHPPPLHRQESDSEWVIIQPADSRPKTDNHN</sequence>
<feature type="region of interest" description="Disordered" evidence="7">
    <location>
        <begin position="94"/>
        <end position="125"/>
    </location>
</feature>
<comment type="similarity">
    <text evidence="1">Belongs to the protein kinase superfamily. STE Ser/Thr protein kinase family. MAP kinase kinase kinase subfamily.</text>
</comment>